<feature type="transmembrane region" description="Helical" evidence="10">
    <location>
        <begin position="364"/>
        <end position="384"/>
    </location>
</feature>
<dbReference type="Gene3D" id="3.30.565.10">
    <property type="entry name" value="Histidine kinase-like ATPase, C-terminal domain"/>
    <property type="match status" value="1"/>
</dbReference>
<keyword evidence="5" id="KW-0808">Transferase</keyword>
<keyword evidence="7" id="KW-0418">Kinase</keyword>
<dbReference type="PANTHER" id="PTHR43547">
    <property type="entry name" value="TWO-COMPONENT HISTIDINE KINASE"/>
    <property type="match status" value="1"/>
</dbReference>
<dbReference type="CDD" id="cd00075">
    <property type="entry name" value="HATPase"/>
    <property type="match status" value="1"/>
</dbReference>
<dbReference type="Pfam" id="PF07695">
    <property type="entry name" value="7TMR-DISM_7TM"/>
    <property type="match status" value="1"/>
</dbReference>
<feature type="domain" description="Histidine kinase" evidence="11">
    <location>
        <begin position="449"/>
        <end position="666"/>
    </location>
</feature>
<dbReference type="InterPro" id="IPR036097">
    <property type="entry name" value="HisK_dim/P_sf"/>
</dbReference>
<dbReference type="GO" id="GO:0000155">
    <property type="term" value="F:phosphorelay sensor kinase activity"/>
    <property type="evidence" value="ECO:0007669"/>
    <property type="project" value="InterPro"/>
</dbReference>
<dbReference type="Proteomes" id="UP000310636">
    <property type="component" value="Unassembled WGS sequence"/>
</dbReference>
<dbReference type="Pfam" id="PF02518">
    <property type="entry name" value="HATPase_c"/>
    <property type="match status" value="1"/>
</dbReference>
<dbReference type="EC" id="2.7.13.3" evidence="3"/>
<dbReference type="InterPro" id="IPR011623">
    <property type="entry name" value="7TMR_DISM_rcpt_extracell_dom1"/>
</dbReference>
<dbReference type="CDD" id="cd00082">
    <property type="entry name" value="HisKA"/>
    <property type="match status" value="1"/>
</dbReference>
<feature type="transmembrane region" description="Helical" evidence="10">
    <location>
        <begin position="396"/>
        <end position="417"/>
    </location>
</feature>
<dbReference type="InterPro" id="IPR005467">
    <property type="entry name" value="His_kinase_dom"/>
</dbReference>
<reference evidence="12 13" key="1">
    <citation type="submission" date="2019-04" db="EMBL/GenBank/DDBJ databases">
        <title>Cohnella sp. nov. isolated from preserved vegetables.</title>
        <authorList>
            <person name="Lin S.-Y."/>
            <person name="Hung M.-H."/>
            <person name="Young C.-C."/>
        </authorList>
    </citation>
    <scope>NUCLEOTIDE SEQUENCE [LARGE SCALE GENOMIC DNA]</scope>
    <source>
        <strain evidence="12 13">CC-MHH1044</strain>
    </source>
</reference>
<evidence type="ECO:0000259" key="11">
    <source>
        <dbReference type="PROSITE" id="PS50109"/>
    </source>
</evidence>
<dbReference type="InterPro" id="IPR011622">
    <property type="entry name" value="7TMR_DISM_rcpt_extracell_dom2"/>
</dbReference>
<proteinExistence type="predicted"/>
<feature type="transmembrane region" description="Helical" evidence="10">
    <location>
        <begin position="21"/>
        <end position="42"/>
    </location>
</feature>
<dbReference type="SMART" id="SM00388">
    <property type="entry name" value="HisKA"/>
    <property type="match status" value="1"/>
</dbReference>
<keyword evidence="9" id="KW-0902">Two-component regulatory system</keyword>
<feature type="transmembrane region" description="Helical" evidence="10">
    <location>
        <begin position="207"/>
        <end position="229"/>
    </location>
</feature>
<dbReference type="FunFam" id="3.30.565.10:FF:000006">
    <property type="entry name" value="Sensor histidine kinase WalK"/>
    <property type="match status" value="1"/>
</dbReference>
<evidence type="ECO:0000256" key="1">
    <source>
        <dbReference type="ARBA" id="ARBA00000085"/>
    </source>
</evidence>
<dbReference type="PROSITE" id="PS50109">
    <property type="entry name" value="HIS_KIN"/>
    <property type="match status" value="1"/>
</dbReference>
<keyword evidence="8" id="KW-0067">ATP-binding</keyword>
<feature type="transmembrane region" description="Helical" evidence="10">
    <location>
        <begin position="236"/>
        <end position="256"/>
    </location>
</feature>
<dbReference type="Gene3D" id="1.10.287.130">
    <property type="match status" value="1"/>
</dbReference>
<organism evidence="12 13">
    <name type="scientific">Cohnella fermenti</name>
    <dbReference type="NCBI Taxonomy" id="2565925"/>
    <lineage>
        <taxon>Bacteria</taxon>
        <taxon>Bacillati</taxon>
        <taxon>Bacillota</taxon>
        <taxon>Bacilli</taxon>
        <taxon>Bacillales</taxon>
        <taxon>Paenibacillaceae</taxon>
        <taxon>Cohnella</taxon>
    </lineage>
</organism>
<dbReference type="InterPro" id="IPR003594">
    <property type="entry name" value="HATPase_dom"/>
</dbReference>
<evidence type="ECO:0000313" key="12">
    <source>
        <dbReference type="EMBL" id="THF74307.1"/>
    </source>
</evidence>
<comment type="catalytic activity">
    <reaction evidence="1">
        <text>ATP + protein L-histidine = ADP + protein N-phospho-L-histidine.</text>
        <dbReference type="EC" id="2.7.13.3"/>
    </reaction>
</comment>
<evidence type="ECO:0000256" key="2">
    <source>
        <dbReference type="ARBA" id="ARBA00004651"/>
    </source>
</evidence>
<keyword evidence="4" id="KW-0597">Phosphoprotein</keyword>
<dbReference type="PANTHER" id="PTHR43547:SF2">
    <property type="entry name" value="HYBRID SIGNAL TRANSDUCTION HISTIDINE KINASE C"/>
    <property type="match status" value="1"/>
</dbReference>
<keyword evidence="13" id="KW-1185">Reference proteome</keyword>
<keyword evidence="10" id="KW-0812">Transmembrane</keyword>
<dbReference type="Gene3D" id="2.60.40.2380">
    <property type="match status" value="1"/>
</dbReference>
<feature type="transmembrane region" description="Helical" evidence="10">
    <location>
        <begin position="313"/>
        <end position="332"/>
    </location>
</feature>
<dbReference type="SMART" id="SM00387">
    <property type="entry name" value="HATPase_c"/>
    <property type="match status" value="1"/>
</dbReference>
<dbReference type="EMBL" id="SSOB01000042">
    <property type="protein sequence ID" value="THF74307.1"/>
    <property type="molecule type" value="Genomic_DNA"/>
</dbReference>
<name>A0A4S4BKJ9_9BACL</name>
<sequence>MTRSRGGFAAMASHKTIIANNRFFIFAILLLILGVSIVWKLFAPAPYAPTSADAIVLHENEGVYHVNDQMDVLVDKSGKWTLADVQSPEVSAQFQPASGQSAFGLTAGTYWIRTVVVNQSPLEQWVIRLNNSVFEQFDMHILDGPADNSLHSRMIAQADEHFYSYYFQLPTQDSATIYMRVVINGSMILPIELMDNNTFLGKLKNEYIFFGIYYGFVLLMAAYMLSMYIFNRMSVYLYYSLYIVCFSISQLVWNGLLRELLGEDSRLLAFLLQLFGNYESIDYFFFISCLWFGLLFLGKILQIDVYAPRMMIVYRVLRIGSPLVVAASLFHLPGYETLAILYESLFAILLVISTIWCMYRGNPAARYVVLAAVPFLGLAAPTILNTYSLMQESFLTHYGFQFGSIAEFLMFSVALSYQIRQARVEKENAVQEMKLSEQLQQSRNELLQNISHDIRTPLTIVQGSIQAMLHGIVIKPGGNEEMLRSMYGQVLQINTFIDDLFELSQLKHDHETSELQAVPFADWIRHEFDSLQSAVQLAELQHECSLSVDPQAVVKIHDHQIRRVLANLVNNACKFSPPGSTIHLSASSNKGEVLVCVRDEGSGIAPEHLDSVFNRAYKVDPADPKSGNGLGLAIAKEIIALHGGAIWVESERGGGSRFYFKLPVDASTAQGIHATLHKSAGSSAMIRNASSTSSHSKQ</sequence>
<evidence type="ECO:0000256" key="7">
    <source>
        <dbReference type="ARBA" id="ARBA00022777"/>
    </source>
</evidence>
<evidence type="ECO:0000256" key="8">
    <source>
        <dbReference type="ARBA" id="ARBA00022840"/>
    </source>
</evidence>
<gene>
    <name evidence="12" type="ORF">E6C55_25755</name>
</gene>
<evidence type="ECO:0000256" key="6">
    <source>
        <dbReference type="ARBA" id="ARBA00022741"/>
    </source>
</evidence>
<dbReference type="GO" id="GO:0005886">
    <property type="term" value="C:plasma membrane"/>
    <property type="evidence" value="ECO:0007669"/>
    <property type="project" value="UniProtKB-SubCell"/>
</dbReference>
<keyword evidence="10" id="KW-0472">Membrane</keyword>
<evidence type="ECO:0000256" key="5">
    <source>
        <dbReference type="ARBA" id="ARBA00022679"/>
    </source>
</evidence>
<keyword evidence="10" id="KW-1133">Transmembrane helix</keyword>
<dbReference type="SUPFAM" id="SSF47384">
    <property type="entry name" value="Homodimeric domain of signal transducing histidine kinase"/>
    <property type="match status" value="1"/>
</dbReference>
<protein>
    <recommendedName>
        <fullName evidence="3">histidine kinase</fullName>
        <ecNumber evidence="3">2.7.13.3</ecNumber>
    </recommendedName>
</protein>
<evidence type="ECO:0000256" key="4">
    <source>
        <dbReference type="ARBA" id="ARBA00022553"/>
    </source>
</evidence>
<evidence type="ECO:0000256" key="3">
    <source>
        <dbReference type="ARBA" id="ARBA00012438"/>
    </source>
</evidence>
<dbReference type="InterPro" id="IPR003661">
    <property type="entry name" value="HisK_dim/P_dom"/>
</dbReference>
<dbReference type="AlphaFoldDB" id="A0A4S4BKJ9"/>
<dbReference type="OrthoDB" id="9809348at2"/>
<dbReference type="InterPro" id="IPR004358">
    <property type="entry name" value="Sig_transdc_His_kin-like_C"/>
</dbReference>
<accession>A0A4S4BKJ9</accession>
<dbReference type="GO" id="GO:0005524">
    <property type="term" value="F:ATP binding"/>
    <property type="evidence" value="ECO:0007669"/>
    <property type="project" value="UniProtKB-KW"/>
</dbReference>
<evidence type="ECO:0000256" key="9">
    <source>
        <dbReference type="ARBA" id="ARBA00023012"/>
    </source>
</evidence>
<dbReference type="SUPFAM" id="SSF55874">
    <property type="entry name" value="ATPase domain of HSP90 chaperone/DNA topoisomerase II/histidine kinase"/>
    <property type="match status" value="1"/>
</dbReference>
<keyword evidence="6" id="KW-0547">Nucleotide-binding</keyword>
<comment type="subcellular location">
    <subcellularLocation>
        <location evidence="2">Cell membrane</location>
        <topology evidence="2">Multi-pass membrane protein</topology>
    </subcellularLocation>
</comment>
<evidence type="ECO:0000313" key="13">
    <source>
        <dbReference type="Proteomes" id="UP000310636"/>
    </source>
</evidence>
<dbReference type="Pfam" id="PF00512">
    <property type="entry name" value="HisKA"/>
    <property type="match status" value="1"/>
</dbReference>
<dbReference type="InterPro" id="IPR036890">
    <property type="entry name" value="HATPase_C_sf"/>
</dbReference>
<dbReference type="Pfam" id="PF07696">
    <property type="entry name" value="7TMR-DISMED2"/>
    <property type="match status" value="1"/>
</dbReference>
<feature type="transmembrane region" description="Helical" evidence="10">
    <location>
        <begin position="338"/>
        <end position="357"/>
    </location>
</feature>
<comment type="caution">
    <text evidence="12">The sequence shown here is derived from an EMBL/GenBank/DDBJ whole genome shotgun (WGS) entry which is preliminary data.</text>
</comment>
<evidence type="ECO:0000256" key="10">
    <source>
        <dbReference type="SAM" id="Phobius"/>
    </source>
</evidence>
<dbReference type="PRINTS" id="PR00344">
    <property type="entry name" value="BCTRLSENSOR"/>
</dbReference>
<feature type="transmembrane region" description="Helical" evidence="10">
    <location>
        <begin position="283"/>
        <end position="301"/>
    </location>
</feature>